<dbReference type="CDD" id="cd10549">
    <property type="entry name" value="MtMvhB_like"/>
    <property type="match status" value="2"/>
</dbReference>
<feature type="binding site" evidence="10">
    <location>
        <position position="57"/>
    </location>
    <ligand>
        <name>[4Fe-4S] cluster</name>
        <dbReference type="ChEBI" id="CHEBI:49883"/>
        <label>1</label>
    </ligand>
</feature>
<dbReference type="EC" id="7.-.-.-" evidence="10"/>
<keyword evidence="4 10" id="KW-0677">Repeat</keyword>
<dbReference type="GO" id="GO:0022900">
    <property type="term" value="P:electron transport chain"/>
    <property type="evidence" value="ECO:0007669"/>
    <property type="project" value="UniProtKB-UniRule"/>
</dbReference>
<comment type="function">
    <text evidence="10">Part of a membrane-bound complex that couples electron transfer with translocation of ions across the membrane.</text>
</comment>
<evidence type="ECO:0000256" key="4">
    <source>
        <dbReference type="ARBA" id="ARBA00022737"/>
    </source>
</evidence>
<evidence type="ECO:0000256" key="6">
    <source>
        <dbReference type="ARBA" id="ARBA00022982"/>
    </source>
</evidence>
<organism evidence="13 14">
    <name type="scientific">Caldisalinibacter kiritimatiensis</name>
    <dbReference type="NCBI Taxonomy" id="1304284"/>
    <lineage>
        <taxon>Bacteria</taxon>
        <taxon>Bacillati</taxon>
        <taxon>Bacillota</taxon>
        <taxon>Tissierellia</taxon>
        <taxon>Tissierellales</taxon>
        <taxon>Thermohalobacteraceae</taxon>
        <taxon>Caldisalinibacter</taxon>
    </lineage>
</organism>
<keyword evidence="7 10" id="KW-0408">Iron</keyword>
<evidence type="ECO:0000256" key="10">
    <source>
        <dbReference type="HAMAP-Rule" id="MF_00463"/>
    </source>
</evidence>
<dbReference type="PROSITE" id="PS51379">
    <property type="entry name" value="4FE4S_FER_2"/>
    <property type="match status" value="5"/>
</dbReference>
<accession>R1CT06</accession>
<dbReference type="GO" id="GO:0046872">
    <property type="term" value="F:metal ion binding"/>
    <property type="evidence" value="ECO:0007669"/>
    <property type="project" value="UniProtKB-KW"/>
</dbReference>
<dbReference type="PANTHER" id="PTHR43560:SF1">
    <property type="entry name" value="ION-TRANSLOCATING OXIDOREDUCTASE COMPLEX SUBUNIT B"/>
    <property type="match status" value="1"/>
</dbReference>
<evidence type="ECO:0000256" key="1">
    <source>
        <dbReference type="ARBA" id="ARBA00022448"/>
    </source>
</evidence>
<feature type="binding site" evidence="10">
    <location>
        <position position="170"/>
    </location>
    <ligand>
        <name>[4Fe-4S] cluster</name>
        <dbReference type="ChEBI" id="CHEBI:49883"/>
        <label>3</label>
    </ligand>
</feature>
<feature type="domain" description="4Fe-4S ferredoxin-type" evidence="11">
    <location>
        <begin position="161"/>
        <end position="190"/>
    </location>
</feature>
<dbReference type="Proteomes" id="UP000013378">
    <property type="component" value="Unassembled WGS sequence"/>
</dbReference>
<feature type="binding site" evidence="10">
    <location>
        <position position="151"/>
    </location>
    <ligand>
        <name>[4Fe-4S] cluster</name>
        <dbReference type="ChEBI" id="CHEBI:49883"/>
        <label>3</label>
    </ligand>
</feature>
<keyword evidence="2 10" id="KW-0004">4Fe-4S</keyword>
<gene>
    <name evidence="10" type="primary">rnfB</name>
    <name evidence="13" type="ORF">L21TH_2138</name>
</gene>
<dbReference type="Gene3D" id="1.10.15.40">
    <property type="entry name" value="Electron transport complex subunit B, putative Fe-S cluster"/>
    <property type="match status" value="1"/>
</dbReference>
<dbReference type="InterPro" id="IPR007202">
    <property type="entry name" value="4Fe-4S_dom"/>
</dbReference>
<dbReference type="NCBIfam" id="NF005503">
    <property type="entry name" value="PRK07118.1-2"/>
    <property type="match status" value="1"/>
</dbReference>
<evidence type="ECO:0000256" key="8">
    <source>
        <dbReference type="ARBA" id="ARBA00023014"/>
    </source>
</evidence>
<dbReference type="NCBIfam" id="TIGR01944">
    <property type="entry name" value="rnfB"/>
    <property type="match status" value="1"/>
</dbReference>
<evidence type="ECO:0000256" key="5">
    <source>
        <dbReference type="ARBA" id="ARBA00022967"/>
    </source>
</evidence>
<comment type="subunit">
    <text evidence="10">The complex is composed of six subunits: RnfA, RnfB, RnfC, RnfD, RnfE and RnfG.</text>
</comment>
<dbReference type="PROSITE" id="PS51656">
    <property type="entry name" value="4FE4S"/>
    <property type="match status" value="1"/>
</dbReference>
<feature type="binding site" evidence="10">
    <location>
        <position position="147"/>
    </location>
    <ligand>
        <name>[4Fe-4S] cluster</name>
        <dbReference type="ChEBI" id="CHEBI:49883"/>
        <label>2</label>
    </ligand>
</feature>
<dbReference type="Pfam" id="PF04060">
    <property type="entry name" value="FeS"/>
    <property type="match status" value="1"/>
</dbReference>
<dbReference type="AlphaFoldDB" id="R1CT06"/>
<feature type="binding site" evidence="10">
    <location>
        <position position="176"/>
    </location>
    <ligand>
        <name>[4Fe-4S] cluster</name>
        <dbReference type="ChEBI" id="CHEBI:49883"/>
        <label>3</label>
    </ligand>
</feature>
<dbReference type="InterPro" id="IPR050395">
    <property type="entry name" value="4Fe4S_Ferredoxin_RnfB"/>
</dbReference>
<evidence type="ECO:0000259" key="11">
    <source>
        <dbReference type="PROSITE" id="PS51379"/>
    </source>
</evidence>
<evidence type="ECO:0000313" key="13">
    <source>
        <dbReference type="EMBL" id="EOC99833.1"/>
    </source>
</evidence>
<keyword evidence="5 10" id="KW-1278">Translocase</keyword>
<comment type="similarity">
    <text evidence="10">Belongs to the 4Fe4S bacterial-type ferredoxin family. RnfB subfamily.</text>
</comment>
<dbReference type="RefSeq" id="WP_006315705.1">
    <property type="nucleotide sequence ID" value="NZ_ARZA01000236.1"/>
</dbReference>
<dbReference type="EMBL" id="ARZA01000236">
    <property type="protein sequence ID" value="EOC99833.1"/>
    <property type="molecule type" value="Genomic_DNA"/>
</dbReference>
<evidence type="ECO:0000256" key="9">
    <source>
        <dbReference type="ARBA" id="ARBA00023136"/>
    </source>
</evidence>
<dbReference type="SUPFAM" id="SSF54862">
    <property type="entry name" value="4Fe-4S ferredoxins"/>
    <property type="match status" value="2"/>
</dbReference>
<comment type="subcellular location">
    <subcellularLocation>
        <location evidence="10">Cell membrane</location>
    </subcellularLocation>
</comment>
<protein>
    <recommendedName>
        <fullName evidence="10">Ion-translocating oxidoreductase complex subunit B</fullName>
        <ecNumber evidence="10">7.-.-.-</ecNumber>
    </recommendedName>
    <alternativeName>
        <fullName evidence="10">Rnf electron transport complex subunit B</fullName>
    </alternativeName>
</protein>
<keyword evidence="9 10" id="KW-0472">Membrane</keyword>
<dbReference type="Pfam" id="PF12838">
    <property type="entry name" value="Fer4_7"/>
    <property type="match status" value="1"/>
</dbReference>
<reference evidence="13 14" key="1">
    <citation type="journal article" date="2015" name="Geomicrobiol. J.">
        <title>Caldisalinibacter kiritimatiensis gen. nov., sp. nov., a moderately thermohalophilic thiosulfate-reducing bacterium from a hypersaline microbial mat.</title>
        <authorList>
            <person name="Ben Hania W."/>
            <person name="Joseph M."/>
            <person name="Fiebig A."/>
            <person name="Bunk B."/>
            <person name="Klenk H.-P."/>
            <person name="Fardeau M.-L."/>
            <person name="Spring S."/>
        </authorList>
    </citation>
    <scope>NUCLEOTIDE SEQUENCE [LARGE SCALE GENOMIC DNA]</scope>
    <source>
        <strain evidence="13 14">L21-TH-D2</strain>
    </source>
</reference>
<dbReference type="eggNOG" id="COG2878">
    <property type="taxonomic scope" value="Bacteria"/>
</dbReference>
<feature type="binding site" evidence="10">
    <location>
        <position position="137"/>
    </location>
    <ligand>
        <name>[4Fe-4S] cluster</name>
        <dbReference type="ChEBI" id="CHEBI:49883"/>
        <label>2</label>
    </ligand>
</feature>
<keyword evidence="3 10" id="KW-0479">Metal-binding</keyword>
<feature type="region of interest" description="Hydrophobic" evidence="10">
    <location>
        <begin position="1"/>
        <end position="26"/>
    </location>
</feature>
<keyword evidence="8 10" id="KW-0411">Iron-sulfur</keyword>
<proteinExistence type="inferred from homology"/>
<dbReference type="Pfam" id="PF14697">
    <property type="entry name" value="Fer4_21"/>
    <property type="match status" value="1"/>
</dbReference>
<feature type="binding site" evidence="10">
    <location>
        <position position="180"/>
    </location>
    <ligand>
        <name>[4Fe-4S] cluster</name>
        <dbReference type="ChEBI" id="CHEBI:49883"/>
        <label>2</label>
    </ligand>
</feature>
<name>R1CT06_9FIRM</name>
<dbReference type="GO" id="GO:0009055">
    <property type="term" value="F:electron transfer activity"/>
    <property type="evidence" value="ECO:0007669"/>
    <property type="project" value="InterPro"/>
</dbReference>
<dbReference type="InterPro" id="IPR010207">
    <property type="entry name" value="Elect_transpt_cplx_RnfB/RsxB"/>
</dbReference>
<sequence length="324" mass="33775">MNSILSAVLTLGGLGLLFGIGLAIASKVFAVEVDPKVEAIREALPGANCGACGYPGCDGFASAVAAGKAPVNGCPVGGAESAGKIGEIMGVNAEAGEKKVARVKCKGNNSVSKERYEYKGIEDCKAAAMVAGGNKACEYGCLGFGTCVDACNFDAIKIIDGVAVIDPEKCTGCGNCVDACPKSVIEMVPYSQKVFVDCNSKDFGKEVKQSCTVGCIGCQLCVKACPFDAIEFENNLPKINYDKCKNCMLCAEKCPTKAITAQLENRKKAEIVEEDCVGCTICAKNCPVDAIEGELKQPHKVIEDKCIGCGVCAEKCPKDAIKLK</sequence>
<evidence type="ECO:0000313" key="14">
    <source>
        <dbReference type="Proteomes" id="UP000013378"/>
    </source>
</evidence>
<dbReference type="PATRIC" id="fig|1304284.3.peg.2103"/>
<dbReference type="GO" id="GO:0005886">
    <property type="term" value="C:plasma membrane"/>
    <property type="evidence" value="ECO:0007669"/>
    <property type="project" value="UniProtKB-SubCell"/>
</dbReference>
<feature type="binding site" evidence="10">
    <location>
        <position position="141"/>
    </location>
    <ligand>
        <name>[4Fe-4S] cluster</name>
        <dbReference type="ChEBI" id="CHEBI:49883"/>
        <label>2</label>
    </ligand>
</feature>
<dbReference type="GO" id="GO:0051539">
    <property type="term" value="F:4 iron, 4 sulfur cluster binding"/>
    <property type="evidence" value="ECO:0007669"/>
    <property type="project" value="UniProtKB-UniRule"/>
</dbReference>
<dbReference type="PROSITE" id="PS00198">
    <property type="entry name" value="4FE4S_FER_1"/>
    <property type="match status" value="3"/>
</dbReference>
<dbReference type="Pfam" id="PF00037">
    <property type="entry name" value="Fer4"/>
    <property type="match status" value="1"/>
</dbReference>
<feature type="domain" description="4Fe-4S ferredoxin-type" evidence="11">
    <location>
        <begin position="267"/>
        <end position="296"/>
    </location>
</feature>
<comment type="caution">
    <text evidence="13">The sequence shown here is derived from an EMBL/GenBank/DDBJ whole genome shotgun (WGS) entry which is preliminary data.</text>
</comment>
<evidence type="ECO:0000259" key="12">
    <source>
        <dbReference type="PROSITE" id="PS51656"/>
    </source>
</evidence>
<evidence type="ECO:0000256" key="2">
    <source>
        <dbReference type="ARBA" id="ARBA00022485"/>
    </source>
</evidence>
<evidence type="ECO:0000256" key="3">
    <source>
        <dbReference type="ARBA" id="ARBA00022723"/>
    </source>
</evidence>
<dbReference type="InterPro" id="IPR017900">
    <property type="entry name" value="4Fe4S_Fe_S_CS"/>
</dbReference>
<dbReference type="OrthoDB" id="9789936at2"/>
<comment type="cofactor">
    <cofactor evidence="10">
        <name>[4Fe-4S] cluster</name>
        <dbReference type="ChEBI" id="CHEBI:49883"/>
    </cofactor>
    <text evidence="10">Binds 3 [4Fe-4S] clusters.</text>
</comment>
<dbReference type="eggNOG" id="COG1142">
    <property type="taxonomic scope" value="Bacteria"/>
</dbReference>
<keyword evidence="1 10" id="KW-0813">Transport</keyword>
<feature type="binding site" evidence="10">
    <location>
        <position position="74"/>
    </location>
    <ligand>
        <name>[4Fe-4S] cluster</name>
        <dbReference type="ChEBI" id="CHEBI:49883"/>
        <label>1</label>
    </ligand>
</feature>
<dbReference type="PANTHER" id="PTHR43560">
    <property type="entry name" value="ION-TRANSLOCATING OXIDOREDUCTASE COMPLEX SUBUNIT B"/>
    <property type="match status" value="1"/>
</dbReference>
<dbReference type="InterPro" id="IPR017896">
    <property type="entry name" value="4Fe4S_Fe-S-bd"/>
</dbReference>
<keyword evidence="6 10" id="KW-0249">Electron transport</keyword>
<keyword evidence="14" id="KW-1185">Reference proteome</keyword>
<dbReference type="Gene3D" id="3.30.70.20">
    <property type="match status" value="4"/>
</dbReference>
<evidence type="ECO:0000256" key="7">
    <source>
        <dbReference type="ARBA" id="ARBA00023004"/>
    </source>
</evidence>
<feature type="binding site" evidence="10">
    <location>
        <position position="173"/>
    </location>
    <ligand>
        <name>[4Fe-4S] cluster</name>
        <dbReference type="ChEBI" id="CHEBI:49883"/>
        <label>3</label>
    </ligand>
</feature>
<feature type="domain" description="4Fe-4S ferredoxin-type" evidence="11">
    <location>
        <begin position="235"/>
        <end position="264"/>
    </location>
</feature>
<feature type="domain" description="4Fe-4S ferredoxin-type" evidence="11">
    <location>
        <begin position="297"/>
        <end position="324"/>
    </location>
</feature>
<dbReference type="STRING" id="1304284.L21TH_2138"/>
<dbReference type="HAMAP" id="MF_00463">
    <property type="entry name" value="RsxB_RnfB"/>
    <property type="match status" value="1"/>
</dbReference>
<keyword evidence="10" id="KW-1003">Cell membrane</keyword>
<comment type="caution">
    <text evidence="10">Lacks conserved residue(s) required for the propagation of feature annotation.</text>
</comment>
<feature type="domain" description="4Fe-4S ferredoxin-type" evidence="11">
    <location>
        <begin position="203"/>
        <end position="234"/>
    </location>
</feature>
<feature type="domain" description="4Fe-4S" evidence="12">
    <location>
        <begin position="32"/>
        <end position="91"/>
    </location>
</feature>
<feature type="binding site" evidence="10">
    <location>
        <position position="49"/>
    </location>
    <ligand>
        <name>[4Fe-4S] cluster</name>
        <dbReference type="ChEBI" id="CHEBI:49883"/>
        <label>1</label>
    </ligand>
</feature>
<feature type="binding site" evidence="10">
    <location>
        <position position="52"/>
    </location>
    <ligand>
        <name>[4Fe-4S] cluster</name>
        <dbReference type="ChEBI" id="CHEBI:49883"/>
        <label>1</label>
    </ligand>
</feature>